<proteinExistence type="predicted"/>
<name>E3H843_ILYPC</name>
<keyword evidence="2" id="KW-1185">Reference proteome</keyword>
<dbReference type="KEGG" id="ipo:Ilyop_1494"/>
<dbReference type="EMBL" id="CP002281">
    <property type="protein sequence ID" value="ADO83274.1"/>
    <property type="molecule type" value="Genomic_DNA"/>
</dbReference>
<dbReference type="Proteomes" id="UP000006875">
    <property type="component" value="Chromosome"/>
</dbReference>
<dbReference type="HOGENOM" id="CLU_3234670_0_0_0"/>
<evidence type="ECO:0000313" key="2">
    <source>
        <dbReference type="Proteomes" id="UP000006875"/>
    </source>
</evidence>
<dbReference type="AlphaFoldDB" id="E3H843"/>
<accession>E3H843</accession>
<sequence>MEILKLSLYLTIMLGMAFYFRKKVLSKPERETAKVKITKGIIK</sequence>
<evidence type="ECO:0000313" key="1">
    <source>
        <dbReference type="EMBL" id="ADO83274.1"/>
    </source>
</evidence>
<dbReference type="RefSeq" id="WP_013387941.1">
    <property type="nucleotide sequence ID" value="NC_014632.1"/>
</dbReference>
<reference evidence="1 2" key="1">
    <citation type="journal article" date="2010" name="Stand. Genomic Sci.">
        <title>Complete genome sequence of Ilyobacter polytropus type strain (CuHbu1).</title>
        <authorList>
            <person name="Sikorski J."/>
            <person name="Chertkov O."/>
            <person name="Lapidus A."/>
            <person name="Nolan M."/>
            <person name="Lucas S."/>
            <person name="Del Rio T.G."/>
            <person name="Tice H."/>
            <person name="Cheng J.F."/>
            <person name="Tapia R."/>
            <person name="Han C."/>
            <person name="Goodwin L."/>
            <person name="Pitluck S."/>
            <person name="Liolios K."/>
            <person name="Ivanova N."/>
            <person name="Mavromatis K."/>
            <person name="Mikhailova N."/>
            <person name="Pati A."/>
            <person name="Chen A."/>
            <person name="Palaniappan K."/>
            <person name="Land M."/>
            <person name="Hauser L."/>
            <person name="Chang Y.J."/>
            <person name="Jeffries C.D."/>
            <person name="Brambilla E."/>
            <person name="Yasawong M."/>
            <person name="Rohde M."/>
            <person name="Pukall R."/>
            <person name="Spring S."/>
            <person name="Goker M."/>
            <person name="Woyke T."/>
            <person name="Bristow J."/>
            <person name="Eisen J.A."/>
            <person name="Markowitz V."/>
            <person name="Hugenholtz P."/>
            <person name="Kyrpides N.C."/>
            <person name="Klenk H.P."/>
        </authorList>
    </citation>
    <scope>NUCLEOTIDE SEQUENCE [LARGE SCALE GENOMIC DNA]</scope>
    <source>
        <strain evidence="2">ATCC 51220 / DSM 2926 / LMG 16218 / CuHBu1</strain>
    </source>
</reference>
<protein>
    <submittedName>
        <fullName evidence="1">Uncharacterized protein</fullName>
    </submittedName>
</protein>
<gene>
    <name evidence="1" type="ordered locus">Ilyop_1494</name>
</gene>
<organism evidence="1 2">
    <name type="scientific">Ilyobacter polytropus (strain ATCC 51220 / DSM 2926 / LMG 16218 / CuHBu1)</name>
    <dbReference type="NCBI Taxonomy" id="572544"/>
    <lineage>
        <taxon>Bacteria</taxon>
        <taxon>Fusobacteriati</taxon>
        <taxon>Fusobacteriota</taxon>
        <taxon>Fusobacteriia</taxon>
        <taxon>Fusobacteriales</taxon>
        <taxon>Fusobacteriaceae</taxon>
        <taxon>Ilyobacter</taxon>
    </lineage>
</organism>
<dbReference type="STRING" id="572544.Ilyop_1494"/>